<dbReference type="GO" id="GO:0005829">
    <property type="term" value="C:cytosol"/>
    <property type="evidence" value="ECO:0007669"/>
    <property type="project" value="TreeGrafter"/>
</dbReference>
<dbReference type="PANTHER" id="PTHR21087:SF16">
    <property type="entry name" value="SHIKIMATE KINASE 1, CHLOROPLASTIC"/>
    <property type="match status" value="1"/>
</dbReference>
<organism evidence="3">
    <name type="scientific">marine metagenome</name>
    <dbReference type="NCBI Taxonomy" id="408172"/>
    <lineage>
        <taxon>unclassified sequences</taxon>
        <taxon>metagenomes</taxon>
        <taxon>ecological metagenomes</taxon>
    </lineage>
</organism>
<protein>
    <recommendedName>
        <fullName evidence="4">Shikimate kinase</fullName>
    </recommendedName>
</protein>
<evidence type="ECO:0000313" key="3">
    <source>
        <dbReference type="EMBL" id="SVE56805.1"/>
    </source>
</evidence>
<dbReference type="EMBL" id="UINC01226353">
    <property type="protein sequence ID" value="SVE56805.1"/>
    <property type="molecule type" value="Genomic_DNA"/>
</dbReference>
<reference evidence="3" key="1">
    <citation type="submission" date="2018-05" db="EMBL/GenBank/DDBJ databases">
        <authorList>
            <person name="Lanie J.A."/>
            <person name="Ng W.-L."/>
            <person name="Kazmierczak K.M."/>
            <person name="Andrzejewski T.M."/>
            <person name="Davidsen T.M."/>
            <person name="Wayne K.J."/>
            <person name="Tettelin H."/>
            <person name="Glass J.I."/>
            <person name="Rusch D."/>
            <person name="Podicherti R."/>
            <person name="Tsui H.-C.T."/>
            <person name="Winkler M.E."/>
        </authorList>
    </citation>
    <scope>NUCLEOTIDE SEQUENCE</scope>
</reference>
<dbReference type="Gene3D" id="3.40.50.300">
    <property type="entry name" value="P-loop containing nucleotide triphosphate hydrolases"/>
    <property type="match status" value="1"/>
</dbReference>
<keyword evidence="1" id="KW-0028">Amino-acid biosynthesis</keyword>
<dbReference type="GO" id="GO:0004765">
    <property type="term" value="F:shikimate kinase activity"/>
    <property type="evidence" value="ECO:0007669"/>
    <property type="project" value="TreeGrafter"/>
</dbReference>
<sequence>MKNPNILKNFQKYKNKNIALIGHMGSGKTSVGKLIAKKLKLKHFDSDQLIEKYTKKTINQIFDSEGESGFRIIEEKTILNFINKKNIVLSLGGG</sequence>
<dbReference type="Pfam" id="PF01202">
    <property type="entry name" value="SKI"/>
    <property type="match status" value="1"/>
</dbReference>
<evidence type="ECO:0000256" key="2">
    <source>
        <dbReference type="ARBA" id="ARBA00023141"/>
    </source>
</evidence>
<proteinExistence type="predicted"/>
<dbReference type="GO" id="GO:0009073">
    <property type="term" value="P:aromatic amino acid family biosynthetic process"/>
    <property type="evidence" value="ECO:0007669"/>
    <property type="project" value="UniProtKB-KW"/>
</dbReference>
<dbReference type="GO" id="GO:0008652">
    <property type="term" value="P:amino acid biosynthetic process"/>
    <property type="evidence" value="ECO:0007669"/>
    <property type="project" value="UniProtKB-KW"/>
</dbReference>
<dbReference type="PANTHER" id="PTHR21087">
    <property type="entry name" value="SHIKIMATE KINASE"/>
    <property type="match status" value="1"/>
</dbReference>
<evidence type="ECO:0008006" key="4">
    <source>
        <dbReference type="Google" id="ProtNLM"/>
    </source>
</evidence>
<gene>
    <name evidence="3" type="ORF">METZ01_LOCUS509659</name>
</gene>
<dbReference type="InterPro" id="IPR027417">
    <property type="entry name" value="P-loop_NTPase"/>
</dbReference>
<dbReference type="InterPro" id="IPR031322">
    <property type="entry name" value="Shikimate/glucono_kinase"/>
</dbReference>
<dbReference type="AlphaFoldDB" id="A0A383EKK9"/>
<feature type="non-terminal residue" evidence="3">
    <location>
        <position position="94"/>
    </location>
</feature>
<dbReference type="SUPFAM" id="SSF52540">
    <property type="entry name" value="P-loop containing nucleoside triphosphate hydrolases"/>
    <property type="match status" value="1"/>
</dbReference>
<accession>A0A383EKK9</accession>
<name>A0A383EKK9_9ZZZZ</name>
<dbReference type="PRINTS" id="PR01100">
    <property type="entry name" value="SHIKIMTKNASE"/>
</dbReference>
<evidence type="ECO:0000256" key="1">
    <source>
        <dbReference type="ARBA" id="ARBA00022605"/>
    </source>
</evidence>
<keyword evidence="2" id="KW-0057">Aromatic amino acid biosynthesis</keyword>